<dbReference type="Proteomes" id="UP000663879">
    <property type="component" value="Unassembled WGS sequence"/>
</dbReference>
<sequence length="349" mass="40845">MILKIVILINLILLTNGSLLNSLVGLRHVPRGKYLNVPLNDKSNRWIKIHYFCDGPFSSNTTTFLLESDFTSSHLELMDIQKELVKQNQRCCIWDKASIGYSDYLYSDMYNSDLYYSNFIKMLNESNMVLVGFGDSASLVLENAPKLSDFINKIILVDAYPTRLKWNADAYARNWTNSKLNNQVNRYLEKKLSFNKLINSIGIPYGLVSLFMKVKNFDFSKEKNLFLLNEKVWLSEKNYLEQLSYEFDDLFKLNYTDHQIFNSLSISHLMSSKSNEQIYKQLCAPRKYDANSKYCLYEKQMNRFIVSERKKMIKNGGKVYECDLVECNLEYFIYKNPEYTAKSLINLAK</sequence>
<evidence type="ECO:0000256" key="1">
    <source>
        <dbReference type="SAM" id="SignalP"/>
    </source>
</evidence>
<organism evidence="2 3">
    <name type="scientific">Brachionus calyciflorus</name>
    <dbReference type="NCBI Taxonomy" id="104777"/>
    <lineage>
        <taxon>Eukaryota</taxon>
        <taxon>Metazoa</taxon>
        <taxon>Spiralia</taxon>
        <taxon>Gnathifera</taxon>
        <taxon>Rotifera</taxon>
        <taxon>Eurotatoria</taxon>
        <taxon>Monogononta</taxon>
        <taxon>Pseudotrocha</taxon>
        <taxon>Ploima</taxon>
        <taxon>Brachionidae</taxon>
        <taxon>Brachionus</taxon>
    </lineage>
</organism>
<feature type="chain" id="PRO_5032393857" evidence="1">
    <location>
        <begin position="18"/>
        <end position="349"/>
    </location>
</feature>
<dbReference type="EMBL" id="CAJNOC010000023">
    <property type="protein sequence ID" value="CAF0707242.1"/>
    <property type="molecule type" value="Genomic_DNA"/>
</dbReference>
<dbReference type="Gene3D" id="3.40.50.1820">
    <property type="entry name" value="alpha/beta hydrolase"/>
    <property type="match status" value="1"/>
</dbReference>
<dbReference type="OrthoDB" id="164921at2759"/>
<accession>A0A813M281</accession>
<protein>
    <submittedName>
        <fullName evidence="2">Uncharacterized protein</fullName>
    </submittedName>
</protein>
<evidence type="ECO:0000313" key="2">
    <source>
        <dbReference type="EMBL" id="CAF0707242.1"/>
    </source>
</evidence>
<dbReference type="SUPFAM" id="SSF53474">
    <property type="entry name" value="alpha/beta-Hydrolases"/>
    <property type="match status" value="1"/>
</dbReference>
<name>A0A813M281_9BILA</name>
<dbReference type="AlphaFoldDB" id="A0A813M281"/>
<evidence type="ECO:0000313" key="3">
    <source>
        <dbReference type="Proteomes" id="UP000663879"/>
    </source>
</evidence>
<gene>
    <name evidence="2" type="ORF">OXX778_LOCUS470</name>
</gene>
<reference evidence="2" key="1">
    <citation type="submission" date="2021-02" db="EMBL/GenBank/DDBJ databases">
        <authorList>
            <person name="Nowell W R."/>
        </authorList>
    </citation>
    <scope>NUCLEOTIDE SEQUENCE</scope>
    <source>
        <strain evidence="2">Ploen Becks lab</strain>
    </source>
</reference>
<feature type="signal peptide" evidence="1">
    <location>
        <begin position="1"/>
        <end position="17"/>
    </location>
</feature>
<keyword evidence="3" id="KW-1185">Reference proteome</keyword>
<proteinExistence type="predicted"/>
<dbReference type="InterPro" id="IPR029058">
    <property type="entry name" value="AB_hydrolase_fold"/>
</dbReference>
<keyword evidence="1" id="KW-0732">Signal</keyword>
<comment type="caution">
    <text evidence="2">The sequence shown here is derived from an EMBL/GenBank/DDBJ whole genome shotgun (WGS) entry which is preliminary data.</text>
</comment>